<feature type="domain" description="Protein kinase" evidence="5">
    <location>
        <begin position="29"/>
        <end position="282"/>
    </location>
</feature>
<dbReference type="Gene3D" id="3.30.200.20">
    <property type="entry name" value="Phosphorylase Kinase, domain 1"/>
    <property type="match status" value="1"/>
</dbReference>
<accession>A0A836I9J8</accession>
<evidence type="ECO:0000256" key="4">
    <source>
        <dbReference type="ARBA" id="ARBA00022840"/>
    </source>
</evidence>
<organism evidence="6 7">
    <name type="scientific">Porcisia hertigi</name>
    <dbReference type="NCBI Taxonomy" id="2761500"/>
    <lineage>
        <taxon>Eukaryota</taxon>
        <taxon>Discoba</taxon>
        <taxon>Euglenozoa</taxon>
        <taxon>Kinetoplastea</taxon>
        <taxon>Metakinetoplastina</taxon>
        <taxon>Trypanosomatida</taxon>
        <taxon>Trypanosomatidae</taxon>
        <taxon>Leishmaniinae</taxon>
        <taxon>Porcisia</taxon>
    </lineage>
</organism>
<dbReference type="PANTHER" id="PTHR11042:SF190">
    <property type="entry name" value="MITOSIS INHIBITOR PROTEIN KINASE MIK1"/>
    <property type="match status" value="1"/>
</dbReference>
<proteinExistence type="predicted"/>
<dbReference type="SMART" id="SM00220">
    <property type="entry name" value="S_TKc"/>
    <property type="match status" value="1"/>
</dbReference>
<dbReference type="OrthoDB" id="5337378at2759"/>
<keyword evidence="3" id="KW-0418">Kinase</keyword>
<dbReference type="KEGG" id="phet:94293993"/>
<sequence length="337" mass="38083">MDAYDIDDGGRAHGAQLTTVPISRLTNEMSEVSDVAEGSFGVVKCYRHDLDNLEYAVKQTKRPIYGESNLQQQLQEMYALSSFPHRHIVRYFDGWVEDQAVFVRLEKLQDSMASLPRPVSETVLTSMLHQISIALYELHSHGVVHLDVKPDNILRSQVDTDMFIFKLCDFGLARPLNGKDSLTGEHFLGLNDEDGDRRYMSPEQLKSLRDVVGPPADVYALGKSCEAMMKTPTEDPPGVNARQRECYSPAFTALIESMLFDDPARRPSAFQVVQATLPQRLLRNQRLLDLQRRIDAIRSEISKFDTDRSGDDLVSAESRAFIQEISPREGHTPLRLS</sequence>
<keyword evidence="4" id="KW-0067">ATP-binding</keyword>
<keyword evidence="2" id="KW-0547">Nucleotide-binding</keyword>
<gene>
    <name evidence="6" type="ORF">JKF63_07988</name>
</gene>
<dbReference type="GO" id="GO:0004672">
    <property type="term" value="F:protein kinase activity"/>
    <property type="evidence" value="ECO:0007669"/>
    <property type="project" value="InterPro"/>
</dbReference>
<dbReference type="Proteomes" id="UP000674318">
    <property type="component" value="Unassembled WGS sequence"/>
</dbReference>
<comment type="caution">
    <text evidence="6">The sequence shown here is derived from an EMBL/GenBank/DDBJ whole genome shotgun (WGS) entry which is preliminary data.</text>
</comment>
<dbReference type="GO" id="GO:0005524">
    <property type="term" value="F:ATP binding"/>
    <property type="evidence" value="ECO:0007669"/>
    <property type="project" value="UniProtKB-KW"/>
</dbReference>
<dbReference type="InterPro" id="IPR000719">
    <property type="entry name" value="Prot_kinase_dom"/>
</dbReference>
<dbReference type="PROSITE" id="PS50011">
    <property type="entry name" value="PROTEIN_KINASE_DOM"/>
    <property type="match status" value="1"/>
</dbReference>
<evidence type="ECO:0000313" key="7">
    <source>
        <dbReference type="Proteomes" id="UP000674318"/>
    </source>
</evidence>
<evidence type="ECO:0000256" key="3">
    <source>
        <dbReference type="ARBA" id="ARBA00022777"/>
    </source>
</evidence>
<dbReference type="InterPro" id="IPR011009">
    <property type="entry name" value="Kinase-like_dom_sf"/>
</dbReference>
<dbReference type="SUPFAM" id="SSF56112">
    <property type="entry name" value="Protein kinase-like (PK-like)"/>
    <property type="match status" value="1"/>
</dbReference>
<keyword evidence="1" id="KW-0808">Transferase</keyword>
<reference evidence="6 7" key="1">
    <citation type="submission" date="2021-02" db="EMBL/GenBank/DDBJ databases">
        <title>Porcisia hertigi Genome sequencing and assembly.</title>
        <authorList>
            <person name="Almutairi H."/>
            <person name="Gatherer D."/>
        </authorList>
    </citation>
    <scope>NUCLEOTIDE SEQUENCE [LARGE SCALE GENOMIC DNA]</scope>
    <source>
        <strain evidence="6 7">C119</strain>
    </source>
</reference>
<dbReference type="GO" id="GO:0005737">
    <property type="term" value="C:cytoplasm"/>
    <property type="evidence" value="ECO:0007669"/>
    <property type="project" value="TreeGrafter"/>
</dbReference>
<dbReference type="RefSeq" id="XP_067755643.1">
    <property type="nucleotide sequence ID" value="XM_067903916.1"/>
</dbReference>
<name>A0A836I9J8_9TRYP</name>
<keyword evidence="7" id="KW-1185">Reference proteome</keyword>
<dbReference type="PANTHER" id="PTHR11042">
    <property type="entry name" value="EUKARYOTIC TRANSLATION INITIATION FACTOR 2-ALPHA KINASE EIF2-ALPHA KINASE -RELATED"/>
    <property type="match status" value="1"/>
</dbReference>
<dbReference type="AlphaFoldDB" id="A0A836I9J8"/>
<dbReference type="GO" id="GO:0005634">
    <property type="term" value="C:nucleus"/>
    <property type="evidence" value="ECO:0007669"/>
    <property type="project" value="TreeGrafter"/>
</dbReference>
<evidence type="ECO:0000256" key="2">
    <source>
        <dbReference type="ARBA" id="ARBA00022741"/>
    </source>
</evidence>
<evidence type="ECO:0000256" key="1">
    <source>
        <dbReference type="ARBA" id="ARBA00022679"/>
    </source>
</evidence>
<dbReference type="Pfam" id="PF00069">
    <property type="entry name" value="Pkinase"/>
    <property type="match status" value="1"/>
</dbReference>
<dbReference type="EMBL" id="JAFJZO010000029">
    <property type="protein sequence ID" value="KAG5499425.1"/>
    <property type="molecule type" value="Genomic_DNA"/>
</dbReference>
<dbReference type="Gene3D" id="1.10.510.10">
    <property type="entry name" value="Transferase(Phosphotransferase) domain 1"/>
    <property type="match status" value="1"/>
</dbReference>
<protein>
    <recommendedName>
        <fullName evidence="5">Protein kinase domain-containing protein</fullName>
    </recommendedName>
</protein>
<evidence type="ECO:0000313" key="6">
    <source>
        <dbReference type="EMBL" id="KAG5499425.1"/>
    </source>
</evidence>
<evidence type="ECO:0000259" key="5">
    <source>
        <dbReference type="PROSITE" id="PS50011"/>
    </source>
</evidence>
<dbReference type="InterPro" id="IPR050339">
    <property type="entry name" value="CC_SR_Kinase"/>
</dbReference>
<dbReference type="GeneID" id="94293993"/>